<reference evidence="6 7" key="1">
    <citation type="submission" date="2015-06" db="EMBL/GenBank/DDBJ databases">
        <title>Draft genome of the ant-associated black yeast Phialophora attae CBS 131958.</title>
        <authorList>
            <person name="Moreno L.F."/>
            <person name="Stielow B.J."/>
            <person name="de Hoog S."/>
            <person name="Vicente V.A."/>
            <person name="Weiss V.A."/>
            <person name="de Vries M."/>
            <person name="Cruz L.M."/>
            <person name="Souza E.M."/>
        </authorList>
    </citation>
    <scope>NUCLEOTIDE SEQUENCE [LARGE SCALE GENOMIC DNA]</scope>
    <source>
        <strain evidence="6 7">CBS 131958</strain>
    </source>
</reference>
<keyword evidence="2" id="KW-0479">Metal-binding</keyword>
<dbReference type="OrthoDB" id="10250730at2759"/>
<dbReference type="AlphaFoldDB" id="A0A0N1H6Z2"/>
<dbReference type="PANTHER" id="PTHR42978">
    <property type="entry name" value="QUORUM-QUENCHING LACTONASE YTNP-RELATED-RELATED"/>
    <property type="match status" value="1"/>
</dbReference>
<feature type="domain" description="Metallo-beta-lactamase" evidence="5">
    <location>
        <begin position="2"/>
        <end position="219"/>
    </location>
</feature>
<evidence type="ECO:0000313" key="7">
    <source>
        <dbReference type="Proteomes" id="UP000038010"/>
    </source>
</evidence>
<dbReference type="InterPro" id="IPR051013">
    <property type="entry name" value="MBL_superfamily_lactonases"/>
</dbReference>
<comment type="caution">
    <text evidence="6">The sequence shown here is derived from an EMBL/GenBank/DDBJ whole genome shotgun (WGS) entry which is preliminary data.</text>
</comment>
<dbReference type="InterPro" id="IPR001279">
    <property type="entry name" value="Metallo-B-lactamas"/>
</dbReference>
<keyword evidence="7" id="KW-1185">Reference proteome</keyword>
<sequence>MPTFSFYIEHQTSKRQLLFDLGARKDWENHVPHIKTLVSGHVPGIRISENVLDIVANGGVNLDGIEALILSHWHFDHCGAPSQLPKGTRVVVGPRFKESFLPGYPAREDSPFHEADFKDREVVEISFDTGLKIGQYQAYDYFADGSLFILNVPGHAIGHISALVRTTPDTFVFLGGDQPFLRPSSGPNSFYADHATSMKSVDALIEFDANPNVLIAIAHDPAPLDVFDFFPSTMNNWKAKGWKESSHWGFLSELPYNGTCVRGQRVDGLYDSKGSKIRGMSIE</sequence>
<evidence type="ECO:0000256" key="4">
    <source>
        <dbReference type="ARBA" id="ARBA00022833"/>
    </source>
</evidence>
<dbReference type="Gene3D" id="3.60.15.10">
    <property type="entry name" value="Ribonuclease Z/Hydroxyacylglutathione hydrolase-like"/>
    <property type="match status" value="1"/>
</dbReference>
<comment type="similarity">
    <text evidence="1">Belongs to the metallo-beta-lactamase superfamily.</text>
</comment>
<gene>
    <name evidence="6" type="ORF">AB675_5378</name>
</gene>
<proteinExistence type="inferred from homology"/>
<organism evidence="6 7">
    <name type="scientific">Cyphellophora attinorum</name>
    <dbReference type="NCBI Taxonomy" id="1664694"/>
    <lineage>
        <taxon>Eukaryota</taxon>
        <taxon>Fungi</taxon>
        <taxon>Dikarya</taxon>
        <taxon>Ascomycota</taxon>
        <taxon>Pezizomycotina</taxon>
        <taxon>Eurotiomycetes</taxon>
        <taxon>Chaetothyriomycetidae</taxon>
        <taxon>Chaetothyriales</taxon>
        <taxon>Cyphellophoraceae</taxon>
        <taxon>Cyphellophora</taxon>
    </lineage>
</organism>
<keyword evidence="4" id="KW-0862">Zinc</keyword>
<dbReference type="InterPro" id="IPR036866">
    <property type="entry name" value="RibonucZ/Hydroxyglut_hydro"/>
</dbReference>
<dbReference type="GeneID" id="28737464"/>
<dbReference type="GO" id="GO:0046872">
    <property type="term" value="F:metal ion binding"/>
    <property type="evidence" value="ECO:0007669"/>
    <property type="project" value="UniProtKB-KW"/>
</dbReference>
<evidence type="ECO:0000256" key="2">
    <source>
        <dbReference type="ARBA" id="ARBA00022723"/>
    </source>
</evidence>
<evidence type="ECO:0000256" key="1">
    <source>
        <dbReference type="ARBA" id="ARBA00007749"/>
    </source>
</evidence>
<dbReference type="RefSeq" id="XP_018001956.1">
    <property type="nucleotide sequence ID" value="XM_018145584.1"/>
</dbReference>
<dbReference type="STRING" id="1664694.A0A0N1H6Z2"/>
<dbReference type="PANTHER" id="PTHR42978:SF5">
    <property type="entry name" value="METALLO-BETA-LACTAMASE DOMAIN-CONTAINING PROTEIN"/>
    <property type="match status" value="1"/>
</dbReference>
<evidence type="ECO:0000259" key="5">
    <source>
        <dbReference type="SMART" id="SM00849"/>
    </source>
</evidence>
<dbReference type="EMBL" id="LFJN01000008">
    <property type="protein sequence ID" value="KPI41993.1"/>
    <property type="molecule type" value="Genomic_DNA"/>
</dbReference>
<keyword evidence="3" id="KW-0378">Hydrolase</keyword>
<evidence type="ECO:0000313" key="6">
    <source>
        <dbReference type="EMBL" id="KPI41993.1"/>
    </source>
</evidence>
<name>A0A0N1H6Z2_9EURO</name>
<evidence type="ECO:0000256" key="3">
    <source>
        <dbReference type="ARBA" id="ARBA00022801"/>
    </source>
</evidence>
<dbReference type="SUPFAM" id="SSF56281">
    <property type="entry name" value="Metallo-hydrolase/oxidoreductase"/>
    <property type="match status" value="1"/>
</dbReference>
<dbReference type="SMART" id="SM00849">
    <property type="entry name" value="Lactamase_B"/>
    <property type="match status" value="1"/>
</dbReference>
<dbReference type="CDD" id="cd07730">
    <property type="entry name" value="metallo-hydrolase-like_MBL-fold"/>
    <property type="match status" value="1"/>
</dbReference>
<dbReference type="VEuPathDB" id="FungiDB:AB675_5378"/>
<dbReference type="Proteomes" id="UP000038010">
    <property type="component" value="Unassembled WGS sequence"/>
</dbReference>
<dbReference type="GO" id="GO:0016787">
    <property type="term" value="F:hydrolase activity"/>
    <property type="evidence" value="ECO:0007669"/>
    <property type="project" value="UniProtKB-KW"/>
</dbReference>
<accession>A0A0N1H6Z2</accession>
<protein>
    <recommendedName>
        <fullName evidence="5">Metallo-beta-lactamase domain-containing protein</fullName>
    </recommendedName>
</protein>
<dbReference type="Pfam" id="PF00753">
    <property type="entry name" value="Lactamase_B"/>
    <property type="match status" value="1"/>
</dbReference>